<name>A0AAN6ZXA3_9PEZI</name>
<dbReference type="InterPro" id="IPR022185">
    <property type="entry name" value="DUF3712"/>
</dbReference>
<proteinExistence type="predicted"/>
<evidence type="ECO:0000313" key="2">
    <source>
        <dbReference type="EMBL" id="KAK4153549.1"/>
    </source>
</evidence>
<reference evidence="2" key="2">
    <citation type="submission" date="2023-05" db="EMBL/GenBank/DDBJ databases">
        <authorList>
            <consortium name="Lawrence Berkeley National Laboratory"/>
            <person name="Steindorff A."/>
            <person name="Hensen N."/>
            <person name="Bonometti L."/>
            <person name="Westerberg I."/>
            <person name="Brannstrom I.O."/>
            <person name="Guillou S."/>
            <person name="Cros-Aarteil S."/>
            <person name="Calhoun S."/>
            <person name="Haridas S."/>
            <person name="Kuo A."/>
            <person name="Mondo S."/>
            <person name="Pangilinan J."/>
            <person name="Riley R."/>
            <person name="Labutti K."/>
            <person name="Andreopoulos B."/>
            <person name="Lipzen A."/>
            <person name="Chen C."/>
            <person name="Yanf M."/>
            <person name="Daum C."/>
            <person name="Ng V."/>
            <person name="Clum A."/>
            <person name="Ohm R."/>
            <person name="Martin F."/>
            <person name="Silar P."/>
            <person name="Natvig D."/>
            <person name="Lalanne C."/>
            <person name="Gautier V."/>
            <person name="Ament-Velasquez S.L."/>
            <person name="Kruys A."/>
            <person name="Hutchinson M.I."/>
            <person name="Powell A.J."/>
            <person name="Barry K."/>
            <person name="Miller A.N."/>
            <person name="Grigoriev I.V."/>
            <person name="Debuchy R."/>
            <person name="Gladieux P."/>
            <person name="Thoren M.H."/>
            <person name="Johannesson H."/>
        </authorList>
    </citation>
    <scope>NUCLEOTIDE SEQUENCE</scope>
    <source>
        <strain evidence="2">CBS 538.74</strain>
    </source>
</reference>
<keyword evidence="1" id="KW-0472">Membrane</keyword>
<dbReference type="Pfam" id="PF12505">
    <property type="entry name" value="DUF3712"/>
    <property type="match status" value="1"/>
</dbReference>
<evidence type="ECO:0000313" key="3">
    <source>
        <dbReference type="Proteomes" id="UP001302745"/>
    </source>
</evidence>
<dbReference type="GO" id="GO:0000329">
    <property type="term" value="C:fungal-type vacuole membrane"/>
    <property type="evidence" value="ECO:0007669"/>
    <property type="project" value="InterPro"/>
</dbReference>
<dbReference type="PANTHER" id="PTHR35895">
    <property type="entry name" value="CHROMOSOME 16, WHOLE GENOME SHOTGUN SEQUENCE"/>
    <property type="match status" value="1"/>
</dbReference>
<organism evidence="2 3">
    <name type="scientific">Chaetomidium leptoderma</name>
    <dbReference type="NCBI Taxonomy" id="669021"/>
    <lineage>
        <taxon>Eukaryota</taxon>
        <taxon>Fungi</taxon>
        <taxon>Dikarya</taxon>
        <taxon>Ascomycota</taxon>
        <taxon>Pezizomycotina</taxon>
        <taxon>Sordariomycetes</taxon>
        <taxon>Sordariomycetidae</taxon>
        <taxon>Sordariales</taxon>
        <taxon>Chaetomiaceae</taxon>
        <taxon>Chaetomidium</taxon>
    </lineage>
</organism>
<dbReference type="EMBL" id="MU856937">
    <property type="protein sequence ID" value="KAK4153549.1"/>
    <property type="molecule type" value="Genomic_DNA"/>
</dbReference>
<keyword evidence="1" id="KW-1133">Transmembrane helix</keyword>
<reference evidence="2" key="1">
    <citation type="journal article" date="2023" name="Mol. Phylogenet. Evol.">
        <title>Genome-scale phylogeny and comparative genomics of the fungal order Sordariales.</title>
        <authorList>
            <person name="Hensen N."/>
            <person name="Bonometti L."/>
            <person name="Westerberg I."/>
            <person name="Brannstrom I.O."/>
            <person name="Guillou S."/>
            <person name="Cros-Aarteil S."/>
            <person name="Calhoun S."/>
            <person name="Haridas S."/>
            <person name="Kuo A."/>
            <person name="Mondo S."/>
            <person name="Pangilinan J."/>
            <person name="Riley R."/>
            <person name="LaButti K."/>
            <person name="Andreopoulos B."/>
            <person name="Lipzen A."/>
            <person name="Chen C."/>
            <person name="Yan M."/>
            <person name="Daum C."/>
            <person name="Ng V."/>
            <person name="Clum A."/>
            <person name="Steindorff A."/>
            <person name="Ohm R.A."/>
            <person name="Martin F."/>
            <person name="Silar P."/>
            <person name="Natvig D.O."/>
            <person name="Lalanne C."/>
            <person name="Gautier V."/>
            <person name="Ament-Velasquez S.L."/>
            <person name="Kruys A."/>
            <person name="Hutchinson M.I."/>
            <person name="Powell A.J."/>
            <person name="Barry K."/>
            <person name="Miller A.N."/>
            <person name="Grigoriev I.V."/>
            <person name="Debuchy R."/>
            <person name="Gladieux P."/>
            <person name="Hiltunen Thoren M."/>
            <person name="Johannesson H."/>
        </authorList>
    </citation>
    <scope>NUCLEOTIDE SEQUENCE</scope>
    <source>
        <strain evidence="2">CBS 538.74</strain>
    </source>
</reference>
<accession>A0AAN6ZXA3</accession>
<dbReference type="AlphaFoldDB" id="A0AAN6ZXA3"/>
<evidence type="ECO:0000256" key="1">
    <source>
        <dbReference type="SAM" id="Phobius"/>
    </source>
</evidence>
<gene>
    <name evidence="2" type="ORF">C8A00DRAFT_33710</name>
</gene>
<dbReference type="InterPro" id="IPR046368">
    <property type="entry name" value="Tag1"/>
</dbReference>
<comment type="caution">
    <text evidence="2">The sequence shown here is derived from an EMBL/GenBank/DDBJ whole genome shotgun (WGS) entry which is preliminary data.</text>
</comment>
<dbReference type="PANTHER" id="PTHR35895:SF1">
    <property type="entry name" value="LIPID-BINDING SERUM GLYCOPROTEIN C-TERMINAL DOMAIN-CONTAINING PROTEIN"/>
    <property type="match status" value="1"/>
</dbReference>
<dbReference type="Proteomes" id="UP001302745">
    <property type="component" value="Unassembled WGS sequence"/>
</dbReference>
<keyword evidence="1" id="KW-0812">Transmembrane</keyword>
<keyword evidence="3" id="KW-1185">Reference proteome</keyword>
<sequence length="357" mass="38453">MADIDKAGVSQAENVSNKPRRRGCLGHCAKFWWAYLIAVIVIVVIVVPVVLLVAVPKIAQQKIDDAELSIDSIIITDTKSQNMTMAINSVIKTDGSVHADIAGFDGVMYLEDVEAHTPFATIKFPATTADAFQTVNISQFLPVENMEALTTFNTWLLANETLRVTVLGDTTVRVKGIARDYPVTFKKTVTMPGLRMLDGTVVKPTSISLEGDKNGNNFLADTEIPNTSHFTFDLGNVTFYTYVLGKDVGTTYIDNLVLRPGINKYKMRATIDNGAIIDVLGQKPYCEQGGVLPFQIRGKSSVNHGQPLSYFADALGSANQTVQIPIGAAVKASLNVVIPCGGLGGGGKKRAPTLLSF</sequence>
<feature type="transmembrane region" description="Helical" evidence="1">
    <location>
        <begin position="32"/>
        <end position="55"/>
    </location>
</feature>
<protein>
    <submittedName>
        <fullName evidence="2">Uncharacterized protein</fullName>
    </submittedName>
</protein>